<dbReference type="AlphaFoldDB" id="D1CTY0"/>
<evidence type="ECO:0000313" key="1">
    <source>
        <dbReference type="EMBL" id="ABD75284.1"/>
    </source>
</evidence>
<proteinExistence type="predicted"/>
<name>D1CTY0_9HYPH</name>
<sequence>VRDGHGVTGRAHTSRGSTRLRQAAAAARINVPPAKFILTGTCRIDRSAFPVKKLDPCSCQRADIMSPLSPFRHGRISPCFLQTSVQPLNGTHELNPSAQQTGLARILKRPRGAQLPCRHLWGALVWNESREGWEHVKSS</sequence>
<feature type="non-terminal residue" evidence="1">
    <location>
        <position position="1"/>
    </location>
</feature>
<reference evidence="1" key="1">
    <citation type="submission" date="2006-02" db="EMBL/GenBank/DDBJ databases">
        <title>Sampling the accessory genome of the Sinorhizobium genus by suppressive subtractive hybridization.</title>
        <authorList>
            <person name="Moulin L."/>
            <person name="Ghazoui Z."/>
            <person name="Young P."/>
        </authorList>
    </citation>
    <scope>NUCLEOTIDE SEQUENCE</scope>
    <source>
        <strain evidence="1">LMG17930</strain>
    </source>
</reference>
<accession>D1CTY0</accession>
<protein>
    <submittedName>
        <fullName evidence="1">Uncharacterized protein</fullName>
    </submittedName>
</protein>
<organism evidence="1">
    <name type="scientific">Sinorhizobium xinjiangense</name>
    <dbReference type="NCBI Taxonomy" id="28106"/>
    <lineage>
        <taxon>Bacteria</taxon>
        <taxon>Pseudomonadati</taxon>
        <taxon>Pseudomonadota</taxon>
        <taxon>Alphaproteobacteria</taxon>
        <taxon>Hyphomicrobiales</taxon>
        <taxon>Rhizobiaceae</taxon>
        <taxon>Sinorhizobium/Ensifer group</taxon>
        <taxon>Sinorhizobium</taxon>
    </lineage>
</organism>
<dbReference type="EMBL" id="DQ403717">
    <property type="protein sequence ID" value="ABD75284.1"/>
    <property type="molecule type" value="Genomic_DNA"/>
</dbReference>